<sequence>MPKRIPWRDRSLHVEAEVADDILSGMKSHDATHSQTMPCTMCPYTQHTVRYCLLECRSSACLDDSLQKCEWRGKTVTCLDSDVTSIYEYGEHTSPTDSPPQEKTHVNEKAILPRDGKPSPSPDANSTCPIAEIRHPLDDLSTLMTVLNSVNSYSRTYIENHDRVDEIQVWVHANAFTGNEPLSRAFTFGWEYDHEKKLNIGNGSDTKLFIVGLSTKALVKRMEVPPESFALHMDGAYKTNQCDYPVLVVGLSDCSRRFHLVALFVISQETQPMFEACLPALRRLYQWVTHKLLVVQYAMVDADQAQYNSLSSVFSSNPKYQFLMCFFTF</sequence>
<evidence type="ECO:0000313" key="2">
    <source>
        <dbReference type="EMBL" id="OWZ16379.1"/>
    </source>
</evidence>
<evidence type="ECO:0000313" key="3">
    <source>
        <dbReference type="Proteomes" id="UP000198211"/>
    </source>
</evidence>
<gene>
    <name evidence="2" type="ORF">PHMEG_0009834</name>
</gene>
<organism evidence="2 3">
    <name type="scientific">Phytophthora megakarya</name>
    <dbReference type="NCBI Taxonomy" id="4795"/>
    <lineage>
        <taxon>Eukaryota</taxon>
        <taxon>Sar</taxon>
        <taxon>Stramenopiles</taxon>
        <taxon>Oomycota</taxon>
        <taxon>Peronosporomycetes</taxon>
        <taxon>Peronosporales</taxon>
        <taxon>Peronosporaceae</taxon>
        <taxon>Phytophthora</taxon>
    </lineage>
</organism>
<dbReference type="EMBL" id="NBNE01000943">
    <property type="protein sequence ID" value="OWZ16379.1"/>
    <property type="molecule type" value="Genomic_DNA"/>
</dbReference>
<feature type="domain" description="MULE transposase" evidence="1">
    <location>
        <begin position="231"/>
        <end position="328"/>
    </location>
</feature>
<dbReference type="Proteomes" id="UP000198211">
    <property type="component" value="Unassembled WGS sequence"/>
</dbReference>
<evidence type="ECO:0000259" key="1">
    <source>
        <dbReference type="Pfam" id="PF10551"/>
    </source>
</evidence>
<reference evidence="3" key="1">
    <citation type="submission" date="2017-03" db="EMBL/GenBank/DDBJ databases">
        <title>Phytopthora megakarya and P. palmivora, two closely related causual agents of cacao black pod achieved similar genome size and gene model numbers by different mechanisms.</title>
        <authorList>
            <person name="Ali S."/>
            <person name="Shao J."/>
            <person name="Larry D.J."/>
            <person name="Kronmiller B."/>
            <person name="Shen D."/>
            <person name="Strem M.D."/>
            <person name="Melnick R.L."/>
            <person name="Guiltinan M.J."/>
            <person name="Tyler B.M."/>
            <person name="Meinhardt L.W."/>
            <person name="Bailey B.A."/>
        </authorList>
    </citation>
    <scope>NUCLEOTIDE SEQUENCE [LARGE SCALE GENOMIC DNA]</scope>
    <source>
        <strain evidence="3">zdho120</strain>
    </source>
</reference>
<proteinExistence type="predicted"/>
<dbReference type="AlphaFoldDB" id="A0A225WGX1"/>
<accession>A0A225WGX1</accession>
<keyword evidence="3" id="KW-1185">Reference proteome</keyword>
<dbReference type="OrthoDB" id="97124at2759"/>
<dbReference type="Pfam" id="PF10551">
    <property type="entry name" value="MULE"/>
    <property type="match status" value="1"/>
</dbReference>
<dbReference type="InterPro" id="IPR018289">
    <property type="entry name" value="MULE_transposase_dom"/>
</dbReference>
<comment type="caution">
    <text evidence="2">The sequence shown here is derived from an EMBL/GenBank/DDBJ whole genome shotgun (WGS) entry which is preliminary data.</text>
</comment>
<name>A0A225WGX1_9STRA</name>
<protein>
    <recommendedName>
        <fullName evidence="1">MULE transposase domain-containing protein</fullName>
    </recommendedName>
</protein>